<dbReference type="AlphaFoldDB" id="A0A6J4JAV6"/>
<reference evidence="1" key="1">
    <citation type="submission" date="2020-02" db="EMBL/GenBank/DDBJ databases">
        <authorList>
            <person name="Meier V. D."/>
        </authorList>
    </citation>
    <scope>NUCLEOTIDE SEQUENCE</scope>
    <source>
        <strain evidence="1">AVDCRST_MAG26</strain>
    </source>
</reference>
<accession>A0A6J4JAV6</accession>
<evidence type="ECO:0000313" key="1">
    <source>
        <dbReference type="EMBL" id="CAA9275251.1"/>
    </source>
</evidence>
<dbReference type="SUPFAM" id="SSF69318">
    <property type="entry name" value="Integrin alpha N-terminal domain"/>
    <property type="match status" value="1"/>
</dbReference>
<sequence>MPLTYPQTETNPNGDTVRTQWFERARFEDHGSRGVLLGLLGRETLVTPIPGKPVHPIVDGDTGFLMGGVRAGAWLGPSMTSAHLRGGESYRLYTLAGATGQSSGGAPARQTFDPCSWTTSIALTPPPAAGALAVGGDWNARPRASVDLGTQSEVYRTAIADILHANGIALPDVRLTRVLRIDLEGDGVDEVLISATRLLEGRGSPQVTAGDYSLVALRKVVDGQVRTIMLAADYYREDSIFAAPDEYTIANLLDLNGDGRVEIVVDLSYYEGLGTTVYEIIGDRAEVVLQESCGV</sequence>
<dbReference type="InterPro" id="IPR028994">
    <property type="entry name" value="Integrin_alpha_N"/>
</dbReference>
<name>A0A6J4JAV6_9CHLR</name>
<gene>
    <name evidence="1" type="ORF">AVDCRST_MAG26-3030</name>
</gene>
<protein>
    <submittedName>
        <fullName evidence="1">Uncharacterized protein</fullName>
    </submittedName>
</protein>
<dbReference type="EMBL" id="CADCTK010000702">
    <property type="protein sequence ID" value="CAA9275251.1"/>
    <property type="molecule type" value="Genomic_DNA"/>
</dbReference>
<proteinExistence type="predicted"/>
<organism evidence="1">
    <name type="scientific">uncultured Chloroflexia bacterium</name>
    <dbReference type="NCBI Taxonomy" id="1672391"/>
    <lineage>
        <taxon>Bacteria</taxon>
        <taxon>Bacillati</taxon>
        <taxon>Chloroflexota</taxon>
        <taxon>Chloroflexia</taxon>
        <taxon>environmental samples</taxon>
    </lineage>
</organism>